<dbReference type="PANTHER" id="PTHR42894:SF1">
    <property type="entry name" value="N-(5'-PHOSPHORIBOSYL)ANTHRANILATE ISOMERASE"/>
    <property type="match status" value="1"/>
</dbReference>
<dbReference type="InterPro" id="IPR011060">
    <property type="entry name" value="RibuloseP-bd_barrel"/>
</dbReference>
<name>A0A6I2MF83_9BACI</name>
<keyword evidence="6 9" id="KW-0822">Tryptophan biosynthesis</keyword>
<comment type="pathway">
    <text evidence="2 9">Amino-acid biosynthesis; L-tryptophan biosynthesis; L-tryptophan from chorismate: step 3/5.</text>
</comment>
<dbReference type="EC" id="5.3.1.24" evidence="3 9"/>
<evidence type="ECO:0000256" key="2">
    <source>
        <dbReference type="ARBA" id="ARBA00004664"/>
    </source>
</evidence>
<evidence type="ECO:0000256" key="3">
    <source>
        <dbReference type="ARBA" id="ARBA00012572"/>
    </source>
</evidence>
<evidence type="ECO:0000259" key="10">
    <source>
        <dbReference type="Pfam" id="PF00697"/>
    </source>
</evidence>
<organism evidence="11 12">
    <name type="scientific">Metabacillus idriensis</name>
    <dbReference type="NCBI Taxonomy" id="324768"/>
    <lineage>
        <taxon>Bacteria</taxon>
        <taxon>Bacillati</taxon>
        <taxon>Bacillota</taxon>
        <taxon>Bacilli</taxon>
        <taxon>Bacillales</taxon>
        <taxon>Bacillaceae</taxon>
        <taxon>Metabacillus</taxon>
    </lineage>
</organism>
<evidence type="ECO:0000256" key="5">
    <source>
        <dbReference type="ARBA" id="ARBA00022605"/>
    </source>
</evidence>
<evidence type="ECO:0000313" key="12">
    <source>
        <dbReference type="Proteomes" id="UP000441585"/>
    </source>
</evidence>
<evidence type="ECO:0000256" key="9">
    <source>
        <dbReference type="HAMAP-Rule" id="MF_00135"/>
    </source>
</evidence>
<dbReference type="EMBL" id="WKKF01000006">
    <property type="protein sequence ID" value="MRX55706.1"/>
    <property type="molecule type" value="Genomic_DNA"/>
</dbReference>
<dbReference type="GO" id="GO:0000162">
    <property type="term" value="P:L-tryptophan biosynthetic process"/>
    <property type="evidence" value="ECO:0007669"/>
    <property type="project" value="UniProtKB-UniRule"/>
</dbReference>
<dbReference type="CDD" id="cd00405">
    <property type="entry name" value="PRAI"/>
    <property type="match status" value="1"/>
</dbReference>
<dbReference type="Gene3D" id="3.20.20.70">
    <property type="entry name" value="Aldolase class I"/>
    <property type="match status" value="1"/>
</dbReference>
<comment type="caution">
    <text evidence="11">The sequence shown here is derived from an EMBL/GenBank/DDBJ whole genome shotgun (WGS) entry which is preliminary data.</text>
</comment>
<dbReference type="SUPFAM" id="SSF51366">
    <property type="entry name" value="Ribulose-phoshate binding barrel"/>
    <property type="match status" value="1"/>
</dbReference>
<gene>
    <name evidence="9" type="primary">trpF</name>
    <name evidence="11" type="ORF">GJU41_17220</name>
</gene>
<dbReference type="NCBIfam" id="NF002301">
    <property type="entry name" value="PRK01222.2-1"/>
    <property type="match status" value="1"/>
</dbReference>
<dbReference type="RefSeq" id="WP_070878146.1">
    <property type="nucleotide sequence ID" value="NZ_CAJFZX010000001.1"/>
</dbReference>
<sequence>MSKPLIKLCGNRSLEDLKLTGKSKADYLGLIFAESKRTVEALDVKEWLKEVETEDKQLVAIFVNARLNEIEQVMNELPIDVIQCHGSETVKEIAEIKHHFKREVWKALPHYEGTLTDMKLYAEAADGFVIDSKVKEAFGGTGQTFDWSKVPSYIQAAEEINKTLFIAGGITPGNIEQLLGLHPPGIDISSGIEQNGKKDEALLTRLEERVNHHVSVSR</sequence>
<comment type="similarity">
    <text evidence="9">Belongs to the TrpF family.</text>
</comment>
<dbReference type="GO" id="GO:0004640">
    <property type="term" value="F:phosphoribosylanthranilate isomerase activity"/>
    <property type="evidence" value="ECO:0007669"/>
    <property type="project" value="UniProtKB-UniRule"/>
</dbReference>
<accession>A0A6I2MF83</accession>
<evidence type="ECO:0000256" key="6">
    <source>
        <dbReference type="ARBA" id="ARBA00022822"/>
    </source>
</evidence>
<evidence type="ECO:0000313" key="11">
    <source>
        <dbReference type="EMBL" id="MRX55706.1"/>
    </source>
</evidence>
<keyword evidence="8 9" id="KW-0413">Isomerase</keyword>
<dbReference type="Pfam" id="PF00697">
    <property type="entry name" value="PRAI"/>
    <property type="match status" value="1"/>
</dbReference>
<evidence type="ECO:0000256" key="8">
    <source>
        <dbReference type="ARBA" id="ARBA00023235"/>
    </source>
</evidence>
<evidence type="ECO:0000256" key="1">
    <source>
        <dbReference type="ARBA" id="ARBA00001164"/>
    </source>
</evidence>
<dbReference type="HAMAP" id="MF_00135">
    <property type="entry name" value="PRAI"/>
    <property type="match status" value="1"/>
</dbReference>
<keyword evidence="7 9" id="KW-0057">Aromatic amino acid biosynthesis</keyword>
<comment type="catalytic activity">
    <reaction evidence="1 9">
        <text>N-(5-phospho-beta-D-ribosyl)anthranilate = 1-(2-carboxyphenylamino)-1-deoxy-D-ribulose 5-phosphate</text>
        <dbReference type="Rhea" id="RHEA:21540"/>
        <dbReference type="ChEBI" id="CHEBI:18277"/>
        <dbReference type="ChEBI" id="CHEBI:58613"/>
        <dbReference type="EC" id="5.3.1.24"/>
    </reaction>
</comment>
<dbReference type="PANTHER" id="PTHR42894">
    <property type="entry name" value="N-(5'-PHOSPHORIBOSYL)ANTHRANILATE ISOMERASE"/>
    <property type="match status" value="1"/>
</dbReference>
<dbReference type="AlphaFoldDB" id="A0A6I2MF83"/>
<keyword evidence="5 9" id="KW-0028">Amino-acid biosynthesis</keyword>
<evidence type="ECO:0000256" key="7">
    <source>
        <dbReference type="ARBA" id="ARBA00023141"/>
    </source>
</evidence>
<dbReference type="Proteomes" id="UP000441585">
    <property type="component" value="Unassembled WGS sequence"/>
</dbReference>
<dbReference type="InterPro" id="IPR044643">
    <property type="entry name" value="TrpF_fam"/>
</dbReference>
<keyword evidence="12" id="KW-1185">Reference proteome</keyword>
<dbReference type="UniPathway" id="UPA00035">
    <property type="reaction ID" value="UER00042"/>
</dbReference>
<dbReference type="InterPro" id="IPR001240">
    <property type="entry name" value="PRAI_dom"/>
</dbReference>
<reference evidence="11 12" key="1">
    <citation type="submission" date="2019-11" db="EMBL/GenBank/DDBJ databases">
        <title>Bacillus idriensis genome.</title>
        <authorList>
            <person name="Konopka E.N."/>
            <person name="Newman J.D."/>
        </authorList>
    </citation>
    <scope>NUCLEOTIDE SEQUENCE [LARGE SCALE GENOMIC DNA]</scope>
    <source>
        <strain evidence="11 12">DSM 19097</strain>
    </source>
</reference>
<evidence type="ECO:0000256" key="4">
    <source>
        <dbReference type="ARBA" id="ARBA00022272"/>
    </source>
</evidence>
<feature type="domain" description="N-(5'phosphoribosyl) anthranilate isomerase (PRAI)" evidence="10">
    <location>
        <begin position="7"/>
        <end position="206"/>
    </location>
</feature>
<dbReference type="InterPro" id="IPR013785">
    <property type="entry name" value="Aldolase_TIM"/>
</dbReference>
<proteinExistence type="inferred from homology"/>
<protein>
    <recommendedName>
        <fullName evidence="4 9">N-(5'-phosphoribosyl)anthranilate isomerase</fullName>
        <shortName evidence="9">PRAI</shortName>
        <ecNumber evidence="3 9">5.3.1.24</ecNumber>
    </recommendedName>
</protein>